<name>A0AAV4LA29_9BACL</name>
<organism evidence="2 3">
    <name type="scientific">Collibacillus ludicampi</name>
    <dbReference type="NCBI Taxonomy" id="2771369"/>
    <lineage>
        <taxon>Bacteria</taxon>
        <taxon>Bacillati</taxon>
        <taxon>Bacillota</taxon>
        <taxon>Bacilli</taxon>
        <taxon>Bacillales</taxon>
        <taxon>Alicyclobacillaceae</taxon>
        <taxon>Collibacillus</taxon>
    </lineage>
</organism>
<keyword evidence="1" id="KW-0812">Transmembrane</keyword>
<gene>
    <name evidence="2" type="ORF">DNHGIG_01740</name>
</gene>
<accession>A0AAV4LA29</accession>
<feature type="transmembrane region" description="Helical" evidence="1">
    <location>
        <begin position="7"/>
        <end position="26"/>
    </location>
</feature>
<evidence type="ECO:0000313" key="2">
    <source>
        <dbReference type="EMBL" id="GIM44625.1"/>
    </source>
</evidence>
<keyword evidence="1" id="KW-0472">Membrane</keyword>
<dbReference type="AlphaFoldDB" id="A0AAV4LA29"/>
<comment type="caution">
    <text evidence="2">The sequence shown here is derived from an EMBL/GenBank/DDBJ whole genome shotgun (WGS) entry which is preliminary data.</text>
</comment>
<keyword evidence="1" id="KW-1133">Transmembrane helix</keyword>
<keyword evidence="3" id="KW-1185">Reference proteome</keyword>
<proteinExistence type="predicted"/>
<sequence>MGFFYNLLRFVKIVLITAMTILFFRALLFPNALDMLVLFLLSFVLLVMFISRPL</sequence>
<feature type="transmembrane region" description="Helical" evidence="1">
    <location>
        <begin position="32"/>
        <end position="50"/>
    </location>
</feature>
<dbReference type="EMBL" id="BOQE01000001">
    <property type="protein sequence ID" value="GIM44625.1"/>
    <property type="molecule type" value="Genomic_DNA"/>
</dbReference>
<evidence type="ECO:0000313" key="3">
    <source>
        <dbReference type="Proteomes" id="UP001057291"/>
    </source>
</evidence>
<dbReference type="RefSeq" id="WP_282197895.1">
    <property type="nucleotide sequence ID" value="NZ_BOQE01000001.1"/>
</dbReference>
<dbReference type="Proteomes" id="UP001057291">
    <property type="component" value="Unassembled WGS sequence"/>
</dbReference>
<reference evidence="2" key="1">
    <citation type="journal article" date="2023" name="Int. J. Syst. Evol. Microbiol.">
        <title>Collibacillus ludicampi gen. nov., sp. nov., a new soil bacterium of the family Alicyclobacillaceae.</title>
        <authorList>
            <person name="Jojima T."/>
            <person name="Ioku Y."/>
            <person name="Fukuta Y."/>
            <person name="Shirasaka N."/>
            <person name="Matsumura Y."/>
            <person name="Mori M."/>
        </authorList>
    </citation>
    <scope>NUCLEOTIDE SEQUENCE</scope>
    <source>
        <strain evidence="2">TP075</strain>
    </source>
</reference>
<evidence type="ECO:0000256" key="1">
    <source>
        <dbReference type="SAM" id="Phobius"/>
    </source>
</evidence>
<protein>
    <submittedName>
        <fullName evidence="2">Uncharacterized protein</fullName>
    </submittedName>
</protein>